<dbReference type="Proteomes" id="UP000231470">
    <property type="component" value="Segment"/>
</dbReference>
<organism evidence="3 4">
    <name type="scientific">Serratia phage vB_Sru_IME250</name>
    <dbReference type="NCBI Taxonomy" id="1852640"/>
    <lineage>
        <taxon>Viruses</taxon>
        <taxon>Duplodnaviria</taxon>
        <taxon>Heunggongvirae</taxon>
        <taxon>Uroviricota</taxon>
        <taxon>Caudoviricetes</taxon>
        <taxon>Pantevenvirales</taxon>
        <taxon>Ackermannviridae</taxon>
        <taxon>Taipeivirus</taxon>
        <taxon>Taipeivirus IME250</taxon>
    </lineage>
</organism>
<feature type="transmembrane region" description="Helical" evidence="1">
    <location>
        <begin position="6"/>
        <end position="28"/>
    </location>
</feature>
<evidence type="ECO:0000256" key="1">
    <source>
        <dbReference type="SAM" id="Phobius"/>
    </source>
</evidence>
<dbReference type="KEGG" id="vg:40092396"/>
<keyword evidence="1" id="KW-0472">Membrane</keyword>
<keyword evidence="1" id="KW-0812">Transmembrane</keyword>
<evidence type="ECO:0000313" key="2">
    <source>
        <dbReference type="EMBL" id="ANM47114.1"/>
    </source>
</evidence>
<reference evidence="2 5" key="2">
    <citation type="journal article" date="2017" name="Arch. Virol.">
        <title>First complete genome sequence of a virulent bacteriophage infecting the opportunistic pathogen Serratia rubidaea.</title>
        <authorList>
            <person name="Xing S."/>
            <person name="Ma T."/>
            <person name="Zhang X."/>
            <person name="Huang Y."/>
            <person name="Mi Z."/>
            <person name="Sun Q."/>
            <person name="An X."/>
            <person name="Fan H."/>
            <person name="Wu S."/>
            <person name="Wei L."/>
            <person name="Tong Y."/>
        </authorList>
    </citation>
    <scope>NUCLEOTIDE SEQUENCE [LARGE SCALE GENOMIC DNA]</scope>
</reference>
<dbReference type="EMBL" id="KY073123">
    <property type="protein sequence ID" value="APD20022.1"/>
    <property type="molecule type" value="Genomic_DNA"/>
</dbReference>
<sequence length="98" mass="11285">MIDYWLLANLFTFALLLATAFVWLKAFLTFLNSLAMMVSFYTVTPHADQNVRAASQSEYLSNYVHLRDRSIRIVLFSTLAFAVILFVRHVMEAIHAIL</sequence>
<keyword evidence="5" id="KW-1185">Reference proteome</keyword>
<proteinExistence type="predicted"/>
<dbReference type="GeneID" id="40092396"/>
<reference evidence="3 4" key="1">
    <citation type="submission" date="2016-11" db="EMBL/GenBank/DDBJ databases">
        <title>Complete genome of the first virulent bacteriophage infecting the opportunist pathogen Serratia rubidaea.</title>
        <authorList>
            <person name="Xing S."/>
            <person name="Ma T."/>
            <person name="Zhang X."/>
            <person name="Huang Y."/>
            <person name="Mi Z."/>
            <person name="Sun Q."/>
            <person name="An X."/>
            <person name="Fan H."/>
            <person name="Wu S."/>
            <person name="Lin W."/>
            <person name="Tong Y."/>
        </authorList>
    </citation>
    <scope>NUCLEOTIDE SEQUENCE [LARGE SCALE GENOMIC DNA]</scope>
</reference>
<protein>
    <submittedName>
        <fullName evidence="3">Putative membrane protein</fullName>
    </submittedName>
</protein>
<accession>A0A1J0MFZ0</accession>
<evidence type="ECO:0000313" key="5">
    <source>
        <dbReference type="Proteomes" id="UP000231470"/>
    </source>
</evidence>
<name>A0A1J0MFZ0_9CAUD</name>
<keyword evidence="1" id="KW-1133">Transmembrane helix</keyword>
<dbReference type="EMBL" id="KX147096">
    <property type="protein sequence ID" value="ANM47114.1"/>
    <property type="molecule type" value="Genomic_DNA"/>
</dbReference>
<evidence type="ECO:0000313" key="3">
    <source>
        <dbReference type="EMBL" id="APD20022.1"/>
    </source>
</evidence>
<evidence type="ECO:0000313" key="4">
    <source>
        <dbReference type="Proteomes" id="UP000230444"/>
    </source>
</evidence>
<dbReference type="OrthoDB" id="29240at10239"/>
<dbReference type="RefSeq" id="YP_009615915.1">
    <property type="nucleotide sequence ID" value="NC_042047.1"/>
</dbReference>
<dbReference type="Proteomes" id="UP000230444">
    <property type="component" value="Segment"/>
</dbReference>
<feature type="transmembrane region" description="Helical" evidence="1">
    <location>
        <begin position="73"/>
        <end position="91"/>
    </location>
</feature>